<protein>
    <submittedName>
        <fullName evidence="2">Uncharacterized protein</fullName>
    </submittedName>
</protein>
<keyword evidence="3" id="KW-1185">Reference proteome</keyword>
<dbReference type="AlphaFoldDB" id="A0AAV9KXP0"/>
<comment type="caution">
    <text evidence="2">The sequence shown here is derived from an EMBL/GenBank/DDBJ whole genome shotgun (WGS) entry which is preliminary data.</text>
</comment>
<evidence type="ECO:0000313" key="3">
    <source>
        <dbReference type="Proteomes" id="UP001311915"/>
    </source>
</evidence>
<name>A0AAV9KXP0_9SOLN</name>
<accession>A0AAV9KXP0</accession>
<dbReference type="Proteomes" id="UP001311915">
    <property type="component" value="Unassembled WGS sequence"/>
</dbReference>
<dbReference type="EMBL" id="JAWPEI010000008">
    <property type="protein sequence ID" value="KAK4718148.1"/>
    <property type="molecule type" value="Genomic_DNA"/>
</dbReference>
<gene>
    <name evidence="2" type="ORF">R3W88_016486</name>
</gene>
<keyword evidence="1" id="KW-0175">Coiled coil</keyword>
<organism evidence="2 3">
    <name type="scientific">Solanum pinnatisectum</name>
    <name type="common">tansyleaf nightshade</name>
    <dbReference type="NCBI Taxonomy" id="50273"/>
    <lineage>
        <taxon>Eukaryota</taxon>
        <taxon>Viridiplantae</taxon>
        <taxon>Streptophyta</taxon>
        <taxon>Embryophyta</taxon>
        <taxon>Tracheophyta</taxon>
        <taxon>Spermatophyta</taxon>
        <taxon>Magnoliopsida</taxon>
        <taxon>eudicotyledons</taxon>
        <taxon>Gunneridae</taxon>
        <taxon>Pentapetalae</taxon>
        <taxon>asterids</taxon>
        <taxon>lamiids</taxon>
        <taxon>Solanales</taxon>
        <taxon>Solanaceae</taxon>
        <taxon>Solanoideae</taxon>
        <taxon>Solaneae</taxon>
        <taxon>Solanum</taxon>
    </lineage>
</organism>
<proteinExistence type="predicted"/>
<evidence type="ECO:0000313" key="2">
    <source>
        <dbReference type="EMBL" id="KAK4718148.1"/>
    </source>
</evidence>
<feature type="coiled-coil region" evidence="1">
    <location>
        <begin position="40"/>
        <end position="67"/>
    </location>
</feature>
<sequence length="132" mass="15012">MVLSSPPGKLYSFVHPTNDAVLNHIINLTTDLDLGAQLNLVEARNKVIQTNDRLNELDARENAAKEKMCSIDQMNDARDHRWWESMDQFNAYEITKFEALLNTTEGFLNIQLKQVENGASSSLHFPQKDGHN</sequence>
<reference evidence="2 3" key="1">
    <citation type="submission" date="2023-10" db="EMBL/GenBank/DDBJ databases">
        <title>Genome-Wide Identification Analysis in wild type Solanum Pinnatisectum Reveals Some Genes Defensing Phytophthora Infestans.</title>
        <authorList>
            <person name="Sun C."/>
        </authorList>
    </citation>
    <scope>NUCLEOTIDE SEQUENCE [LARGE SCALE GENOMIC DNA]</scope>
    <source>
        <strain evidence="2">LQN</strain>
        <tissue evidence="2">Leaf</tissue>
    </source>
</reference>
<evidence type="ECO:0000256" key="1">
    <source>
        <dbReference type="SAM" id="Coils"/>
    </source>
</evidence>